<dbReference type="SUPFAM" id="SSF54631">
    <property type="entry name" value="CBS-domain pair"/>
    <property type="match status" value="1"/>
</dbReference>
<evidence type="ECO:0000259" key="2">
    <source>
        <dbReference type="Pfam" id="PF00571"/>
    </source>
</evidence>
<dbReference type="KEGG" id="dfg:B0537_00765"/>
<dbReference type="RefSeq" id="WP_077712737.1">
    <property type="nucleotide sequence ID" value="NZ_CP019698.1"/>
</dbReference>
<feature type="domain" description="CBS" evidence="2">
    <location>
        <begin position="192"/>
        <end position="236"/>
    </location>
</feature>
<accession>A0A1S6ISN7</accession>
<name>A0A1S6ISN7_9FIRM</name>
<sequence length="241" mass="27305">MSSPKLSNSISVILVVLCILIFLFAFFYTIIQMPIYQLDDNLNNTSASAEHLIQLIGTIHDSMFKIFLGVVVFSIICLVIVFGSSFRLLFNKEQLQVDVGVSENEITLGMGGIKQVVDDTGNIQLHNTEVYRQLTEDYIISDVDPDGKPLGYVTMESYLRGFKSYCEKLECEQDLFTLQEVKKDQVYAPDEYVHLGENIHTVANKMLNQRLTALPVLDSKGRMIGSINYLQVIRLLNQNKH</sequence>
<dbReference type="Proteomes" id="UP000189464">
    <property type="component" value="Chromosome"/>
</dbReference>
<keyword evidence="1" id="KW-0812">Transmembrane</keyword>
<dbReference type="EMBL" id="CP019698">
    <property type="protein sequence ID" value="AQS57774.1"/>
    <property type="molecule type" value="Genomic_DNA"/>
</dbReference>
<feature type="transmembrane region" description="Helical" evidence="1">
    <location>
        <begin position="66"/>
        <end position="90"/>
    </location>
</feature>
<dbReference type="InterPro" id="IPR000644">
    <property type="entry name" value="CBS_dom"/>
</dbReference>
<keyword evidence="1" id="KW-0472">Membrane</keyword>
<dbReference type="InterPro" id="IPR046342">
    <property type="entry name" value="CBS_dom_sf"/>
</dbReference>
<keyword evidence="4" id="KW-1185">Reference proteome</keyword>
<dbReference type="AlphaFoldDB" id="A0A1S6ISN7"/>
<gene>
    <name evidence="3" type="ORF">B0537_00765</name>
</gene>
<feature type="transmembrane region" description="Helical" evidence="1">
    <location>
        <begin position="12"/>
        <end position="31"/>
    </location>
</feature>
<dbReference type="OrthoDB" id="1786599at2"/>
<evidence type="ECO:0000313" key="4">
    <source>
        <dbReference type="Proteomes" id="UP000189464"/>
    </source>
</evidence>
<reference evidence="3 4" key="1">
    <citation type="journal article" date="2016" name="Int. J. Syst. Evol. Microbiol.">
        <title>Desulfotomaculum ferrireducens sp. nov., a moderately thermophilic sulfate-reducing and dissimilatory Fe(III)-reducing bacterium isolated from compost.</title>
        <authorList>
            <person name="Yang G."/>
            <person name="Guo J."/>
            <person name="Zhuang L."/>
            <person name="Yuan Y."/>
            <person name="Zhou S."/>
        </authorList>
    </citation>
    <scope>NUCLEOTIDE SEQUENCE [LARGE SCALE GENOMIC DNA]</scope>
    <source>
        <strain evidence="3 4">GSS09</strain>
    </source>
</reference>
<protein>
    <recommendedName>
        <fullName evidence="2">CBS domain-containing protein</fullName>
    </recommendedName>
</protein>
<dbReference type="Pfam" id="PF00571">
    <property type="entry name" value="CBS"/>
    <property type="match status" value="1"/>
</dbReference>
<organism evidence="3 4">
    <name type="scientific">Desulforamulus ferrireducens</name>
    <dbReference type="NCBI Taxonomy" id="1833852"/>
    <lineage>
        <taxon>Bacteria</taxon>
        <taxon>Bacillati</taxon>
        <taxon>Bacillota</taxon>
        <taxon>Clostridia</taxon>
        <taxon>Eubacteriales</taxon>
        <taxon>Peptococcaceae</taxon>
        <taxon>Desulforamulus</taxon>
    </lineage>
</organism>
<keyword evidence="1" id="KW-1133">Transmembrane helix</keyword>
<proteinExistence type="predicted"/>
<evidence type="ECO:0000256" key="1">
    <source>
        <dbReference type="SAM" id="Phobius"/>
    </source>
</evidence>
<dbReference type="Gene3D" id="3.10.580.10">
    <property type="entry name" value="CBS-domain"/>
    <property type="match status" value="1"/>
</dbReference>
<evidence type="ECO:0000313" key="3">
    <source>
        <dbReference type="EMBL" id="AQS57774.1"/>
    </source>
</evidence>